<dbReference type="Proteomes" id="UP001497512">
    <property type="component" value="Chromosome 8"/>
</dbReference>
<evidence type="ECO:0008006" key="10">
    <source>
        <dbReference type="Google" id="ProtNLM"/>
    </source>
</evidence>
<dbReference type="SMART" id="SM00291">
    <property type="entry name" value="ZnF_ZZ"/>
    <property type="match status" value="1"/>
</dbReference>
<dbReference type="CDD" id="cd02249">
    <property type="entry name" value="ZZ"/>
    <property type="match status" value="1"/>
</dbReference>
<gene>
    <name evidence="8" type="ORF">CSSPTR1EN2_LOCUS21337</name>
</gene>
<evidence type="ECO:0000259" key="7">
    <source>
        <dbReference type="PROSITE" id="PS50135"/>
    </source>
</evidence>
<keyword evidence="1" id="KW-0479">Metal-binding</keyword>
<keyword evidence="3" id="KW-0862">Zinc</keyword>
<organism evidence="8 9">
    <name type="scientific">Sphagnum troendelagicum</name>
    <dbReference type="NCBI Taxonomy" id="128251"/>
    <lineage>
        <taxon>Eukaryota</taxon>
        <taxon>Viridiplantae</taxon>
        <taxon>Streptophyta</taxon>
        <taxon>Embryophyta</taxon>
        <taxon>Bryophyta</taxon>
        <taxon>Sphagnophytina</taxon>
        <taxon>Sphagnopsida</taxon>
        <taxon>Sphagnales</taxon>
        <taxon>Sphagnaceae</taxon>
        <taxon>Sphagnum</taxon>
    </lineage>
</organism>
<evidence type="ECO:0000259" key="6">
    <source>
        <dbReference type="PROSITE" id="PS50089"/>
    </source>
</evidence>
<evidence type="ECO:0000256" key="5">
    <source>
        <dbReference type="SAM" id="MobiDB-lite"/>
    </source>
</evidence>
<reference evidence="8" key="1">
    <citation type="submission" date="2024-02" db="EMBL/GenBank/DDBJ databases">
        <authorList>
            <consortium name="ELIXIR-Norway"/>
            <consortium name="Elixir Norway"/>
        </authorList>
    </citation>
    <scope>NUCLEOTIDE SEQUENCE</scope>
</reference>
<dbReference type="PROSITE" id="PS00518">
    <property type="entry name" value="ZF_RING_1"/>
    <property type="match status" value="2"/>
</dbReference>
<dbReference type="Pfam" id="PF15227">
    <property type="entry name" value="zf-C3HC4_4"/>
    <property type="match status" value="1"/>
</dbReference>
<evidence type="ECO:0000256" key="1">
    <source>
        <dbReference type="ARBA" id="ARBA00022723"/>
    </source>
</evidence>
<keyword evidence="2 4" id="KW-0863">Zinc-finger</keyword>
<dbReference type="InterPro" id="IPR001841">
    <property type="entry name" value="Znf_RING"/>
</dbReference>
<proteinExistence type="predicted"/>
<dbReference type="SMART" id="SM00184">
    <property type="entry name" value="RING"/>
    <property type="match status" value="2"/>
</dbReference>
<dbReference type="InterPro" id="IPR043145">
    <property type="entry name" value="Znf_ZZ_sf"/>
</dbReference>
<dbReference type="InterPro" id="IPR000433">
    <property type="entry name" value="Znf_ZZ"/>
</dbReference>
<evidence type="ECO:0000313" key="8">
    <source>
        <dbReference type="EMBL" id="CAK9233140.1"/>
    </source>
</evidence>
<dbReference type="PANTHER" id="PTHR15898:SF13">
    <property type="entry name" value="BIFUNCTIONAL APOPTOSIS REGULATOR"/>
    <property type="match status" value="1"/>
</dbReference>
<name>A0ABP0UXN9_9BRYO</name>
<sequence>MELGSGEEAFHCVICLEVAYKPIVHACGHLFCFWCVHLAMNGSSKSRCPLCRRPYMYFPRICEQLHRFLWKVVKDEYFVRAKEVWEEELQNDKFSPQFEEDAFFLKVCNGEHSSMQAFGDGICTKEEVSKDEEVYSTMVPNVPTLSIEAANNRALNSEAAEGQLFTSIAPDFGTGVNHFNHFQVPSAHSENQNGMLGSEVKVSADVQCPQNKHGGFTSNGCENVANSSSMCPVTVSRIQTEPTIMGFLKSPQDSLGKAKGPASDLSPTKDSELAVEERIAERHNEEQADARASNTDIVTAMAYLQCSVCKNLLYRPITLNCGHMFCQSCVPGSKKSKEFPLLCPMCKSHHPGLFPQVCLELHHYLESVFPSIYSERAFQTRCDSEKPRKGIEALESVPEADSQNRKELRIFRPVHDGFGCDGCGMMPIVGKRFHCSDCPDVIGYDLCGKCHQSGCVVGRFNQQHKPEHKMVEVRRAGQMHTALARQFLDILVAGHDRAAVGIGDGVGSIVDTQQSAGIELTTSDPISTLHQDNSSEIEEIVTSSFTYFMPTDILQTVVSAENLQEGSSSPMSDDTDGGDLNQQYWITSDDVEE</sequence>
<evidence type="ECO:0000256" key="3">
    <source>
        <dbReference type="ARBA" id="ARBA00022833"/>
    </source>
</evidence>
<dbReference type="InterPro" id="IPR017907">
    <property type="entry name" value="Znf_RING_CS"/>
</dbReference>
<evidence type="ECO:0000256" key="2">
    <source>
        <dbReference type="ARBA" id="ARBA00022771"/>
    </source>
</evidence>
<feature type="domain" description="ZZ-type" evidence="7">
    <location>
        <begin position="415"/>
        <end position="478"/>
    </location>
</feature>
<dbReference type="InterPro" id="IPR013083">
    <property type="entry name" value="Znf_RING/FYVE/PHD"/>
</dbReference>
<evidence type="ECO:0000256" key="4">
    <source>
        <dbReference type="PROSITE-ProRule" id="PRU00228"/>
    </source>
</evidence>
<protein>
    <recommendedName>
        <fullName evidence="10">E3 ubiquitin-protein ligase PRT1</fullName>
    </recommendedName>
</protein>
<dbReference type="Pfam" id="PF00569">
    <property type="entry name" value="ZZ"/>
    <property type="match status" value="1"/>
</dbReference>
<dbReference type="PANTHER" id="PTHR15898">
    <property type="entry name" value="BIFUNCTIONAL APOPTOSIS REGULATOR"/>
    <property type="match status" value="1"/>
</dbReference>
<dbReference type="PROSITE" id="PS50135">
    <property type="entry name" value="ZF_ZZ_2"/>
    <property type="match status" value="1"/>
</dbReference>
<dbReference type="SUPFAM" id="SSF57850">
    <property type="entry name" value="RING/U-box"/>
    <property type="match status" value="3"/>
</dbReference>
<dbReference type="Pfam" id="PF13920">
    <property type="entry name" value="zf-C3HC4_3"/>
    <property type="match status" value="1"/>
</dbReference>
<feature type="domain" description="RING-type" evidence="6">
    <location>
        <begin position="12"/>
        <end position="52"/>
    </location>
</feature>
<keyword evidence="9" id="KW-1185">Reference proteome</keyword>
<dbReference type="EMBL" id="OZ019900">
    <property type="protein sequence ID" value="CAK9233140.1"/>
    <property type="molecule type" value="Genomic_DNA"/>
</dbReference>
<feature type="domain" description="RING-type" evidence="6">
    <location>
        <begin position="306"/>
        <end position="347"/>
    </location>
</feature>
<feature type="region of interest" description="Disordered" evidence="5">
    <location>
        <begin position="564"/>
        <end position="593"/>
    </location>
</feature>
<dbReference type="Gene3D" id="3.30.60.90">
    <property type="match status" value="1"/>
</dbReference>
<dbReference type="PROSITE" id="PS50089">
    <property type="entry name" value="ZF_RING_2"/>
    <property type="match status" value="2"/>
</dbReference>
<feature type="region of interest" description="Disordered" evidence="5">
    <location>
        <begin position="250"/>
        <end position="273"/>
    </location>
</feature>
<accession>A0ABP0UXN9</accession>
<dbReference type="Gene3D" id="3.30.40.10">
    <property type="entry name" value="Zinc/RING finger domain, C3HC4 (zinc finger)"/>
    <property type="match status" value="2"/>
</dbReference>
<evidence type="ECO:0000313" key="9">
    <source>
        <dbReference type="Proteomes" id="UP001497512"/>
    </source>
</evidence>